<protein>
    <recommendedName>
        <fullName evidence="1">Co-chaperone DjlA N-terminal domain-containing protein</fullName>
    </recommendedName>
</protein>
<evidence type="ECO:0000313" key="3">
    <source>
        <dbReference type="Proteomes" id="UP000187059"/>
    </source>
</evidence>
<organism evidence="2 3">
    <name type="scientific">Salipiger abyssi</name>
    <dbReference type="NCBI Taxonomy" id="1250539"/>
    <lineage>
        <taxon>Bacteria</taxon>
        <taxon>Pseudomonadati</taxon>
        <taxon>Pseudomonadota</taxon>
        <taxon>Alphaproteobacteria</taxon>
        <taxon>Rhodobacterales</taxon>
        <taxon>Roseobacteraceae</taxon>
        <taxon>Salipiger</taxon>
    </lineage>
</organism>
<dbReference type="OrthoDB" id="7871207at2"/>
<evidence type="ECO:0000259" key="1">
    <source>
        <dbReference type="Pfam" id="PF05099"/>
    </source>
</evidence>
<keyword evidence="3" id="KW-1185">Reference proteome</keyword>
<dbReference type="Proteomes" id="UP000187059">
    <property type="component" value="Chromosome"/>
</dbReference>
<evidence type="ECO:0000313" key="2">
    <source>
        <dbReference type="EMBL" id="APZ51718.1"/>
    </source>
</evidence>
<dbReference type="Pfam" id="PF05099">
    <property type="entry name" value="TerB"/>
    <property type="match status" value="1"/>
</dbReference>
<name>A0A1P8UQX2_9RHOB</name>
<dbReference type="EMBL" id="CP015093">
    <property type="protein sequence ID" value="APZ51718.1"/>
    <property type="molecule type" value="Genomic_DNA"/>
</dbReference>
<accession>A0A1P8UQX2</accession>
<dbReference type="AlphaFoldDB" id="A0A1P8UQX2"/>
<dbReference type="InterPro" id="IPR007791">
    <property type="entry name" value="DjlA_N"/>
</dbReference>
<sequence>MGRNLRFWLAAPDAAPFDPGDAPVALGALLVRLSRSDLTCALAAPPVIDAILARRYDLTAQEAAEMRETCERIERAAPDTSRFAAILHAAVDYHERHALALSLWEEICREAPLTDEARLTLLAQSVLGVHPADLIPPRRAG</sequence>
<proteinExistence type="predicted"/>
<reference evidence="2 3" key="1">
    <citation type="submission" date="2016-04" db="EMBL/GenBank/DDBJ databases">
        <title>Deep-sea bacteria in the southern Pacific.</title>
        <authorList>
            <person name="Tang K."/>
        </authorList>
    </citation>
    <scope>NUCLEOTIDE SEQUENCE [LARGE SCALE GENOMIC DNA]</scope>
    <source>
        <strain evidence="2 3">JLT2014</strain>
    </source>
</reference>
<dbReference type="STRING" id="1250539.Ga0080574_TMP1384"/>
<gene>
    <name evidence="2" type="ORF">Ga0080574_TMP1384</name>
</gene>
<feature type="domain" description="Co-chaperone DjlA N-terminal" evidence="1">
    <location>
        <begin position="25"/>
        <end position="105"/>
    </location>
</feature>
<dbReference type="RefSeq" id="WP_076696460.1">
    <property type="nucleotide sequence ID" value="NZ_CP015093.1"/>
</dbReference>
<dbReference type="KEGG" id="paby:Ga0080574_TMP1384"/>